<dbReference type="EMBL" id="JXJN01015880">
    <property type="status" value="NOT_ANNOTATED_CDS"/>
    <property type="molecule type" value="Genomic_DNA"/>
</dbReference>
<dbReference type="AlphaFoldDB" id="A0A1B0BKC0"/>
<dbReference type="Proteomes" id="UP000092460">
    <property type="component" value="Unassembled WGS sequence"/>
</dbReference>
<sequence length="202" mass="21972">MSKQTSSHVAVAAAAAAAASGSSLSVSKNTLTVESVCGDGGGIGGSGVSITSGISSICSSGSVSPLPIPVIAISPGDESSESEIETEPAKIFHRRVSTKRNVGKSVAIKEGFLLKQTWSFQRWRRRYFRLKRNKLYYAKDPKIVLLLPSNRLIIVNTRLSNSSEITHRRHWVAFSRVLRAKYLTVFVMITFPQRDADISMSS</sequence>
<reference evidence="3" key="1">
    <citation type="submission" date="2015-01" db="EMBL/GenBank/DDBJ databases">
        <authorList>
            <person name="Aksoy S."/>
            <person name="Warren W."/>
            <person name="Wilson R.K."/>
        </authorList>
    </citation>
    <scope>NUCLEOTIDE SEQUENCE [LARGE SCALE GENOMIC DNA]</scope>
    <source>
        <strain evidence="3">IAEA</strain>
    </source>
</reference>
<evidence type="ECO:0000259" key="1">
    <source>
        <dbReference type="PROSITE" id="PS50003"/>
    </source>
</evidence>
<dbReference type="PROSITE" id="PS50003">
    <property type="entry name" value="PH_DOMAIN"/>
    <property type="match status" value="1"/>
</dbReference>
<proteinExistence type="predicted"/>
<keyword evidence="3" id="KW-1185">Reference proteome</keyword>
<accession>A0A1B0BKC0</accession>
<dbReference type="EnsemblMetazoa" id="GPPI032929-RA">
    <property type="protein sequence ID" value="GPPI032929-PA"/>
    <property type="gene ID" value="GPPI032929"/>
</dbReference>
<dbReference type="VEuPathDB" id="VectorBase:GPPI032929"/>
<protein>
    <recommendedName>
        <fullName evidence="1">PH domain-containing protein</fullName>
    </recommendedName>
</protein>
<feature type="domain" description="PH" evidence="1">
    <location>
        <begin position="106"/>
        <end position="202"/>
    </location>
</feature>
<dbReference type="Gene3D" id="2.30.29.30">
    <property type="entry name" value="Pleckstrin-homology domain (PH domain)/Phosphotyrosine-binding domain (PTB)"/>
    <property type="match status" value="1"/>
</dbReference>
<reference evidence="2" key="2">
    <citation type="submission" date="2020-05" db="UniProtKB">
        <authorList>
            <consortium name="EnsemblMetazoa"/>
        </authorList>
    </citation>
    <scope>IDENTIFICATION</scope>
    <source>
        <strain evidence="2">IAEA</strain>
    </source>
</reference>
<evidence type="ECO:0000313" key="2">
    <source>
        <dbReference type="EnsemblMetazoa" id="GPPI032929-PA"/>
    </source>
</evidence>
<evidence type="ECO:0000313" key="3">
    <source>
        <dbReference type="Proteomes" id="UP000092460"/>
    </source>
</evidence>
<dbReference type="STRING" id="67801.A0A1B0BKC0"/>
<organism evidence="2 3">
    <name type="scientific">Glossina palpalis gambiensis</name>
    <dbReference type="NCBI Taxonomy" id="67801"/>
    <lineage>
        <taxon>Eukaryota</taxon>
        <taxon>Metazoa</taxon>
        <taxon>Ecdysozoa</taxon>
        <taxon>Arthropoda</taxon>
        <taxon>Hexapoda</taxon>
        <taxon>Insecta</taxon>
        <taxon>Pterygota</taxon>
        <taxon>Neoptera</taxon>
        <taxon>Endopterygota</taxon>
        <taxon>Diptera</taxon>
        <taxon>Brachycera</taxon>
        <taxon>Muscomorpha</taxon>
        <taxon>Hippoboscoidea</taxon>
        <taxon>Glossinidae</taxon>
        <taxon>Glossina</taxon>
    </lineage>
</organism>
<dbReference type="InterPro" id="IPR001849">
    <property type="entry name" value="PH_domain"/>
</dbReference>
<name>A0A1B0BKC0_9MUSC</name>
<dbReference type="SUPFAM" id="SSF50729">
    <property type="entry name" value="PH domain-like"/>
    <property type="match status" value="1"/>
</dbReference>
<dbReference type="InterPro" id="IPR011993">
    <property type="entry name" value="PH-like_dom_sf"/>
</dbReference>